<dbReference type="OrthoDB" id="6003540at2"/>
<evidence type="ECO:0000256" key="2">
    <source>
        <dbReference type="ARBA" id="ARBA00023125"/>
    </source>
</evidence>
<dbReference type="GO" id="GO:0003700">
    <property type="term" value="F:DNA-binding transcription factor activity"/>
    <property type="evidence" value="ECO:0007669"/>
    <property type="project" value="InterPro"/>
</dbReference>
<proteinExistence type="predicted"/>
<protein>
    <submittedName>
        <fullName evidence="5">AraC family transcriptional regulator</fullName>
    </submittedName>
</protein>
<dbReference type="RefSeq" id="WP_009725434.1">
    <property type="nucleotide sequence ID" value="NZ_APHR01000009.1"/>
</dbReference>
<dbReference type="SMART" id="SM00342">
    <property type="entry name" value="HTH_ARAC"/>
    <property type="match status" value="1"/>
</dbReference>
<dbReference type="PANTHER" id="PTHR46796">
    <property type="entry name" value="HTH-TYPE TRANSCRIPTIONAL ACTIVATOR RHAS-RELATED"/>
    <property type="match status" value="1"/>
</dbReference>
<name>M7P3C6_9GAMM</name>
<sequence>MSFREPLYVGPVHSEPIHVVQLTSDDVLAQAEALPFWSQEYTQLDKGEFSGAVTSVSCHGVQLFRETMNRAVDEIASAPANSYVVGLPTIIEGTASWGLQPLSRDSLITLDKNTELMFRTSHLSEITATVIAADRLEAYAEKVERVDLSKLMSKVKPVETIKPELADRLCNILIGGAQHIMDINSSEQALKIWRHLEDDLLDAVMQSLMQVSENPIRNNEHRIHRHIVNRVRELTLMNQDQMLSIGDLCRALNISRRTLNHAFTRVLGITPVAYIRNVRLQRIREELQSSAFQVTTIADVAAKWGFWHMSLFSRYYRELFGECPNETLQRSRTINI</sequence>
<dbReference type="PROSITE" id="PS01124">
    <property type="entry name" value="HTH_ARAC_FAMILY_2"/>
    <property type="match status" value="1"/>
</dbReference>
<reference evidence="5 6" key="1">
    <citation type="journal article" date="2013" name="Genome Announc.">
        <title>Draft Genome Sequence of Methylophaga lonarensis MPLT, a Haloalkaliphilic (Non-Methane-Utilizing) Methylotroph.</title>
        <authorList>
            <person name="Shetty S.A."/>
            <person name="Marathe N.P."/>
            <person name="Munot H."/>
            <person name="Antony C.P."/>
            <person name="Dhotre D.P."/>
            <person name="Murrell J.C."/>
            <person name="Shouche Y.S."/>
        </authorList>
    </citation>
    <scope>NUCLEOTIDE SEQUENCE [LARGE SCALE GENOMIC DNA]</scope>
    <source>
        <strain evidence="5 6">MPL</strain>
    </source>
</reference>
<dbReference type="InterPro" id="IPR050204">
    <property type="entry name" value="AraC_XylS_family_regulators"/>
</dbReference>
<gene>
    <name evidence="5" type="ORF">MPL1_01926</name>
</gene>
<dbReference type="eggNOG" id="COG2207">
    <property type="taxonomic scope" value="Bacteria"/>
</dbReference>
<dbReference type="AlphaFoldDB" id="M7P3C6"/>
<dbReference type="Proteomes" id="UP000012019">
    <property type="component" value="Unassembled WGS sequence"/>
</dbReference>
<dbReference type="STRING" id="1286106.MPL1_01926"/>
<evidence type="ECO:0000256" key="1">
    <source>
        <dbReference type="ARBA" id="ARBA00023015"/>
    </source>
</evidence>
<feature type="domain" description="HTH araC/xylS-type" evidence="4">
    <location>
        <begin position="229"/>
        <end position="330"/>
    </location>
</feature>
<keyword evidence="3" id="KW-0804">Transcription</keyword>
<dbReference type="EMBL" id="APHR01000009">
    <property type="protein sequence ID" value="EMR14017.1"/>
    <property type="molecule type" value="Genomic_DNA"/>
</dbReference>
<keyword evidence="6" id="KW-1185">Reference proteome</keyword>
<dbReference type="PANTHER" id="PTHR46796:SF12">
    <property type="entry name" value="HTH-TYPE DNA-BINDING TRANSCRIPTIONAL ACTIVATOR EUTR"/>
    <property type="match status" value="1"/>
</dbReference>
<dbReference type="Gene3D" id="1.10.10.60">
    <property type="entry name" value="Homeodomain-like"/>
    <property type="match status" value="1"/>
</dbReference>
<evidence type="ECO:0000256" key="3">
    <source>
        <dbReference type="ARBA" id="ARBA00023163"/>
    </source>
</evidence>
<dbReference type="InterPro" id="IPR009057">
    <property type="entry name" value="Homeodomain-like_sf"/>
</dbReference>
<evidence type="ECO:0000259" key="4">
    <source>
        <dbReference type="PROSITE" id="PS01124"/>
    </source>
</evidence>
<comment type="caution">
    <text evidence="5">The sequence shown here is derived from an EMBL/GenBank/DDBJ whole genome shotgun (WGS) entry which is preliminary data.</text>
</comment>
<dbReference type="Pfam" id="PF12833">
    <property type="entry name" value="HTH_18"/>
    <property type="match status" value="1"/>
</dbReference>
<dbReference type="SUPFAM" id="SSF46689">
    <property type="entry name" value="Homeodomain-like"/>
    <property type="match status" value="2"/>
</dbReference>
<keyword evidence="2" id="KW-0238">DNA-binding</keyword>
<evidence type="ECO:0000313" key="5">
    <source>
        <dbReference type="EMBL" id="EMR14017.1"/>
    </source>
</evidence>
<organism evidence="5 6">
    <name type="scientific">Methylophaga lonarensis MPL</name>
    <dbReference type="NCBI Taxonomy" id="1286106"/>
    <lineage>
        <taxon>Bacteria</taxon>
        <taxon>Pseudomonadati</taxon>
        <taxon>Pseudomonadota</taxon>
        <taxon>Gammaproteobacteria</taxon>
        <taxon>Thiotrichales</taxon>
        <taxon>Piscirickettsiaceae</taxon>
        <taxon>Methylophaga</taxon>
    </lineage>
</organism>
<evidence type="ECO:0000313" key="6">
    <source>
        <dbReference type="Proteomes" id="UP000012019"/>
    </source>
</evidence>
<accession>M7P3C6</accession>
<dbReference type="GO" id="GO:0043565">
    <property type="term" value="F:sequence-specific DNA binding"/>
    <property type="evidence" value="ECO:0007669"/>
    <property type="project" value="InterPro"/>
</dbReference>
<dbReference type="PATRIC" id="fig|1286106.3.peg.388"/>
<dbReference type="InterPro" id="IPR018060">
    <property type="entry name" value="HTH_AraC"/>
</dbReference>
<keyword evidence="1" id="KW-0805">Transcription regulation</keyword>